<feature type="region of interest" description="Disordered" evidence="2">
    <location>
        <begin position="496"/>
        <end position="562"/>
    </location>
</feature>
<feature type="compositionally biased region" description="Polar residues" evidence="2">
    <location>
        <begin position="530"/>
        <end position="549"/>
    </location>
</feature>
<proteinExistence type="predicted"/>
<feature type="transmembrane region" description="Helical" evidence="3">
    <location>
        <begin position="856"/>
        <end position="878"/>
    </location>
</feature>
<evidence type="ECO:0008006" key="6">
    <source>
        <dbReference type="Google" id="ProtNLM"/>
    </source>
</evidence>
<keyword evidence="5" id="KW-1185">Reference proteome</keyword>
<evidence type="ECO:0000256" key="3">
    <source>
        <dbReference type="SAM" id="Phobius"/>
    </source>
</evidence>
<feature type="region of interest" description="Disordered" evidence="2">
    <location>
        <begin position="437"/>
        <end position="461"/>
    </location>
</feature>
<dbReference type="RefSeq" id="XP_008081253.1">
    <property type="nucleotide sequence ID" value="XM_008083062.1"/>
</dbReference>
<organism evidence="4 5">
    <name type="scientific">Glarea lozoyensis (strain ATCC 20868 / MF5171)</name>
    <dbReference type="NCBI Taxonomy" id="1116229"/>
    <lineage>
        <taxon>Eukaryota</taxon>
        <taxon>Fungi</taxon>
        <taxon>Dikarya</taxon>
        <taxon>Ascomycota</taxon>
        <taxon>Pezizomycotina</taxon>
        <taxon>Leotiomycetes</taxon>
        <taxon>Helotiales</taxon>
        <taxon>Helotiaceae</taxon>
        <taxon>Glarea</taxon>
    </lineage>
</organism>
<name>S3D2X8_GLAL2</name>
<dbReference type="STRING" id="1116229.S3D2X8"/>
<feature type="region of interest" description="Disordered" evidence="2">
    <location>
        <begin position="1"/>
        <end position="36"/>
    </location>
</feature>
<feature type="region of interest" description="Disordered" evidence="2">
    <location>
        <begin position="52"/>
        <end position="77"/>
    </location>
</feature>
<dbReference type="Proteomes" id="UP000016922">
    <property type="component" value="Unassembled WGS sequence"/>
</dbReference>
<keyword evidence="3" id="KW-0472">Membrane</keyword>
<gene>
    <name evidence="4" type="ORF">GLAREA_12280</name>
</gene>
<evidence type="ECO:0000313" key="4">
    <source>
        <dbReference type="EMBL" id="EPE31524.1"/>
    </source>
</evidence>
<feature type="compositionally biased region" description="Polar residues" evidence="2">
    <location>
        <begin position="647"/>
        <end position="659"/>
    </location>
</feature>
<feature type="compositionally biased region" description="Polar residues" evidence="2">
    <location>
        <begin position="442"/>
        <end position="457"/>
    </location>
</feature>
<dbReference type="eggNOG" id="ENOG502SHV9">
    <property type="taxonomic scope" value="Eukaryota"/>
</dbReference>
<dbReference type="GeneID" id="19471321"/>
<keyword evidence="1" id="KW-0945">Host-virus interaction</keyword>
<feature type="region of interest" description="Disordered" evidence="2">
    <location>
        <begin position="730"/>
        <end position="815"/>
    </location>
</feature>
<dbReference type="OMA" id="SPWDRRI"/>
<evidence type="ECO:0000256" key="1">
    <source>
        <dbReference type="ARBA" id="ARBA00022581"/>
    </source>
</evidence>
<evidence type="ECO:0000256" key="2">
    <source>
        <dbReference type="SAM" id="MobiDB-lite"/>
    </source>
</evidence>
<dbReference type="HOGENOM" id="CLU_004045_0_0_1"/>
<dbReference type="PANTHER" id="PTHR13037">
    <property type="entry name" value="FORMIN"/>
    <property type="match status" value="1"/>
</dbReference>
<keyword evidence="3" id="KW-1133">Transmembrane helix</keyword>
<feature type="region of interest" description="Disordered" evidence="2">
    <location>
        <begin position="630"/>
        <end position="666"/>
    </location>
</feature>
<accession>S3D2X8</accession>
<feature type="compositionally biased region" description="Low complexity" evidence="2">
    <location>
        <begin position="510"/>
        <end position="529"/>
    </location>
</feature>
<sequence>MSAANGSFSNPYKPNQPRTKLTTNAPATNLDDEDDDYEWWDDDDESILSGEVAKSANKSRMLRPNDLNANSKPLTRRTTKKLEKRYSVVQKPARNKSRWMKKKLQAQAGIQLVTDFSTRHRATTTQPQHQRKESNVGKFIDLAALEAANNEKTPREAGGGFWRSKKNKGETTAHVEPLPERNRSTNLMPAPHDPTLDLSPMDRPIYIGFTIPTSDMPVYTTSPQTASSETANIVQSYEQRTPTLHVPETPTIIITPAIENSTWSPIDEGDRYNGNTRTATSSFYSQASVEQYQAHAPPVPRLPAGFVQDEQKRLAAQKSCFSPDSDDGTVWEDVSAHTSRVVSSCTVFEEDISPVMARKGRAISVADGFRSGRHASISTVATRRQSKGWWNYITTPFLTRSNTIIAPEATPQQPPALPSLAVAAAAAYGTTRDQKSWEKQFSPVTPETSTTIQSDAWWNTEPLDGKSPVGVTIDPRTGHKSQPSTASVPFILADGVFPQPPNQDAYRTMSSPQSASPISPFPSSHSSNSNIYQIRGTQGNDIQQIPRNTIDNDPRSKNRALSGPVFYGQEQHQSIAEHQARVYADFVRDQESLPGSPHQSGGMHSNNPFTQTQRQISTYEPTQISLAAAQSNNPYTQPRRVDPIPSFSDTSSIRRQATQPSPVVVLQPPPTVIVNVQSGQPRSPIATPPPAYSPPPGHVPRYRAFFPPGHTLHSSNQEPMSPGPITPGMRNAMGGSGAMQMSEVPRTSPGRGLPASPAPIRGLPSSPAPSRGPINLNSSYPADLPPRDNAAGTFVTADSFRSQSSKARRAEAKRRRNEKEDAVACKAGGLWRGRGCIPKNGCYGRKGPEGRKRRRWYLALIVLFLIIIGLAIGLAIGLHQRPSPDIEPSQWVNITGFPPIFAGMSTIIAPINTAAVTGCVIPATLWSCSLPKEVQPSVAPNSGNQPNFLLNIEWDNSTEANATFANVTGNPNLAIRSFAGNAVSAGQLVRHLFHKAKRATTIVSSPPPPLLREQSFLGNTTDGVISANKAGEPTPFYISLLPAVKPANVKRRAVEARQASDNTSSPLPDLGLIIPPPSLNADGSAAPAVLLPLPTQQPLRLYDRGLPTEHYGFYTFHDRSIFLKSAEVLNSTDISDSEVPADLNGGAEVDQAAFRCTWTDTRFLVQIWTRMNTTARLLNSTHPTAGRNASTDFLQPGSFPYPVTITSDRHGGDQRKKMIYCYRLDNRGGLIADSSKIMQEERAFGGVVFNPAATLFGNGTDDGSGGIDGGSAGCKCKWDNFEGIFGNSRRSSGVGLVD</sequence>
<dbReference type="EMBL" id="KE145361">
    <property type="protein sequence ID" value="EPE31524.1"/>
    <property type="molecule type" value="Genomic_DNA"/>
</dbReference>
<protein>
    <recommendedName>
        <fullName evidence="6">Glycoprotease family protein</fullName>
    </recommendedName>
</protein>
<feature type="region of interest" description="Disordered" evidence="2">
    <location>
        <begin position="152"/>
        <end position="199"/>
    </location>
</feature>
<dbReference type="PANTHER" id="PTHR13037:SF24">
    <property type="entry name" value="POLYCOMB PROTEIN PCL-RELATED"/>
    <property type="match status" value="1"/>
</dbReference>
<feature type="compositionally biased region" description="Basic and acidic residues" evidence="2">
    <location>
        <begin position="167"/>
        <end position="183"/>
    </location>
</feature>
<dbReference type="OrthoDB" id="10259622at2759"/>
<dbReference type="KEGG" id="glz:GLAREA_12280"/>
<feature type="compositionally biased region" description="Polar residues" evidence="2">
    <location>
        <begin position="1"/>
        <end position="27"/>
    </location>
</feature>
<evidence type="ECO:0000313" key="5">
    <source>
        <dbReference type="Proteomes" id="UP000016922"/>
    </source>
</evidence>
<reference evidence="4 5" key="1">
    <citation type="journal article" date="2013" name="BMC Genomics">
        <title>Genomics-driven discovery of the pneumocandin biosynthetic gene cluster in the fungus Glarea lozoyensis.</title>
        <authorList>
            <person name="Chen L."/>
            <person name="Yue Q."/>
            <person name="Zhang X."/>
            <person name="Xiang M."/>
            <person name="Wang C."/>
            <person name="Li S."/>
            <person name="Che Y."/>
            <person name="Ortiz-Lopez F.J."/>
            <person name="Bills G.F."/>
            <person name="Liu X."/>
            <person name="An Z."/>
        </authorList>
    </citation>
    <scope>NUCLEOTIDE SEQUENCE [LARGE SCALE GENOMIC DNA]</scope>
    <source>
        <strain evidence="5">ATCC 20868 / MF5171</strain>
    </source>
</reference>
<keyword evidence="3" id="KW-0812">Transmembrane</keyword>